<dbReference type="InterPro" id="IPR029039">
    <property type="entry name" value="Flavoprotein-like_sf"/>
</dbReference>
<evidence type="ECO:0000313" key="2">
    <source>
        <dbReference type="Proteomes" id="UP001367030"/>
    </source>
</evidence>
<dbReference type="RefSeq" id="WP_340336948.1">
    <property type="nucleotide sequence ID" value="NZ_JBBKZS010000008.1"/>
</dbReference>
<accession>A0ABU8XAL6</accession>
<dbReference type="Proteomes" id="UP001367030">
    <property type="component" value="Unassembled WGS sequence"/>
</dbReference>
<organism evidence="1 2">
    <name type="scientific">Variovorax robiniae</name>
    <dbReference type="NCBI Taxonomy" id="1836199"/>
    <lineage>
        <taxon>Bacteria</taxon>
        <taxon>Pseudomonadati</taxon>
        <taxon>Pseudomonadota</taxon>
        <taxon>Betaproteobacteria</taxon>
        <taxon>Burkholderiales</taxon>
        <taxon>Comamonadaceae</taxon>
        <taxon>Variovorax</taxon>
    </lineage>
</organism>
<proteinExistence type="predicted"/>
<comment type="caution">
    <text evidence="1">The sequence shown here is derived from an EMBL/GenBank/DDBJ whole genome shotgun (WGS) entry which is preliminary data.</text>
</comment>
<dbReference type="SUPFAM" id="SSF52218">
    <property type="entry name" value="Flavoproteins"/>
    <property type="match status" value="1"/>
</dbReference>
<dbReference type="Gene3D" id="3.40.50.360">
    <property type="match status" value="1"/>
</dbReference>
<dbReference type="EMBL" id="JBBKZS010000008">
    <property type="protein sequence ID" value="MEJ8856878.1"/>
    <property type="molecule type" value="Genomic_DNA"/>
</dbReference>
<gene>
    <name evidence="1" type="ORF">WKW79_20045</name>
</gene>
<keyword evidence="2" id="KW-1185">Reference proteome</keyword>
<protein>
    <submittedName>
        <fullName evidence="1">Flavodoxin</fullName>
    </submittedName>
</protein>
<sequence length="171" mass="18508">MKNVLVVFYSLTGTSRNVAKLLCAQQNWPMAEITPVHRRTGGWGNLLCVLDSMFHLRPAIRYEGPHPADFDAVVLISPIWVMRLASPMRSFLSDRRGRLPEVAVVSVMGGTGCPDAAEEVGRWIGRPAAWSTTVTAREVADGSCAERMQVFGAALAGTPGSQVIAPPMQFA</sequence>
<name>A0ABU8XAL6_9BURK</name>
<evidence type="ECO:0000313" key="1">
    <source>
        <dbReference type="EMBL" id="MEJ8856878.1"/>
    </source>
</evidence>
<reference evidence="1 2" key="1">
    <citation type="submission" date="2024-03" db="EMBL/GenBank/DDBJ databases">
        <title>Novel species of the genus Variovorax.</title>
        <authorList>
            <person name="Liu Q."/>
            <person name="Xin Y.-H."/>
        </authorList>
    </citation>
    <scope>NUCLEOTIDE SEQUENCE [LARGE SCALE GENOMIC DNA]</scope>
    <source>
        <strain evidence="1 2">KACC 18901</strain>
    </source>
</reference>